<gene>
    <name evidence="1" type="ORF">XELAEV_18041666mg</name>
</gene>
<proteinExistence type="predicted"/>
<sequence>MVCPPKMYHLADCTCLYPPEQYELLMPRPWYPSTKHYQLGNNGVPNASFESGNTYETYGIAAHICCTQFSGLLIR</sequence>
<evidence type="ECO:0000313" key="2">
    <source>
        <dbReference type="Proteomes" id="UP000694892"/>
    </source>
</evidence>
<dbReference type="Proteomes" id="UP000694892">
    <property type="component" value="Chromosome 8S"/>
</dbReference>
<dbReference type="AlphaFoldDB" id="A0A974C2L7"/>
<protein>
    <submittedName>
        <fullName evidence="1">Uncharacterized protein</fullName>
    </submittedName>
</protein>
<evidence type="ECO:0000313" key="1">
    <source>
        <dbReference type="EMBL" id="OCT65425.1"/>
    </source>
</evidence>
<dbReference type="EMBL" id="CM004481">
    <property type="protein sequence ID" value="OCT65425.1"/>
    <property type="molecule type" value="Genomic_DNA"/>
</dbReference>
<accession>A0A974C2L7</accession>
<name>A0A974C2L7_XENLA</name>
<organism evidence="1 2">
    <name type="scientific">Xenopus laevis</name>
    <name type="common">African clawed frog</name>
    <dbReference type="NCBI Taxonomy" id="8355"/>
    <lineage>
        <taxon>Eukaryota</taxon>
        <taxon>Metazoa</taxon>
        <taxon>Chordata</taxon>
        <taxon>Craniata</taxon>
        <taxon>Vertebrata</taxon>
        <taxon>Euteleostomi</taxon>
        <taxon>Amphibia</taxon>
        <taxon>Batrachia</taxon>
        <taxon>Anura</taxon>
        <taxon>Pipoidea</taxon>
        <taxon>Pipidae</taxon>
        <taxon>Xenopodinae</taxon>
        <taxon>Xenopus</taxon>
        <taxon>Xenopus</taxon>
    </lineage>
</organism>
<reference evidence="2" key="1">
    <citation type="journal article" date="2016" name="Nature">
        <title>Genome evolution in the allotetraploid frog Xenopus laevis.</title>
        <authorList>
            <person name="Session A.M."/>
            <person name="Uno Y."/>
            <person name="Kwon T."/>
            <person name="Chapman J.A."/>
            <person name="Toyoda A."/>
            <person name="Takahashi S."/>
            <person name="Fukui A."/>
            <person name="Hikosaka A."/>
            <person name="Suzuki A."/>
            <person name="Kondo M."/>
            <person name="van Heeringen S.J."/>
            <person name="Quigley I."/>
            <person name="Heinz S."/>
            <person name="Ogino H."/>
            <person name="Ochi H."/>
            <person name="Hellsten U."/>
            <person name="Lyons J.B."/>
            <person name="Simakov O."/>
            <person name="Putnam N."/>
            <person name="Stites J."/>
            <person name="Kuroki Y."/>
            <person name="Tanaka T."/>
            <person name="Michiue T."/>
            <person name="Watanabe M."/>
            <person name="Bogdanovic O."/>
            <person name="Lister R."/>
            <person name="Georgiou G."/>
            <person name="Paranjpe S.S."/>
            <person name="van Kruijsbergen I."/>
            <person name="Shu S."/>
            <person name="Carlson J."/>
            <person name="Kinoshita T."/>
            <person name="Ohta Y."/>
            <person name="Mawaribuchi S."/>
            <person name="Jenkins J."/>
            <person name="Grimwood J."/>
            <person name="Schmutz J."/>
            <person name="Mitros T."/>
            <person name="Mozaffari S.V."/>
            <person name="Suzuki Y."/>
            <person name="Haramoto Y."/>
            <person name="Yamamoto T.S."/>
            <person name="Takagi C."/>
            <person name="Heald R."/>
            <person name="Miller K."/>
            <person name="Haudenschild C."/>
            <person name="Kitzman J."/>
            <person name="Nakayama T."/>
            <person name="Izutsu Y."/>
            <person name="Robert J."/>
            <person name="Fortriede J."/>
            <person name="Burns K."/>
            <person name="Lotay V."/>
            <person name="Karimi K."/>
            <person name="Yasuoka Y."/>
            <person name="Dichmann D.S."/>
            <person name="Flajnik M.F."/>
            <person name="Houston D.W."/>
            <person name="Shendure J."/>
            <person name="DuPasquier L."/>
            <person name="Vize P.D."/>
            <person name="Zorn A.M."/>
            <person name="Ito M."/>
            <person name="Marcotte E.M."/>
            <person name="Wallingford J.B."/>
            <person name="Ito Y."/>
            <person name="Asashima M."/>
            <person name="Ueno N."/>
            <person name="Matsuda Y."/>
            <person name="Veenstra G.J."/>
            <person name="Fujiyama A."/>
            <person name="Harland R.M."/>
            <person name="Taira M."/>
            <person name="Rokhsar D.S."/>
        </authorList>
    </citation>
    <scope>NUCLEOTIDE SEQUENCE [LARGE SCALE GENOMIC DNA]</scope>
    <source>
        <strain evidence="2">J</strain>
    </source>
</reference>